<dbReference type="PANTHER" id="PTHR24093">
    <property type="entry name" value="CATION TRANSPORTING ATPASE"/>
    <property type="match status" value="1"/>
</dbReference>
<dbReference type="Pfam" id="PF00690">
    <property type="entry name" value="Cation_ATPase_N"/>
    <property type="match status" value="1"/>
</dbReference>
<dbReference type="NCBIfam" id="TIGR01494">
    <property type="entry name" value="ATPase_P-type"/>
    <property type="match status" value="2"/>
</dbReference>
<dbReference type="InterPro" id="IPR044492">
    <property type="entry name" value="P_typ_ATPase_HD_dom"/>
</dbReference>
<evidence type="ECO:0000256" key="11">
    <source>
        <dbReference type="ARBA" id="ARBA00022842"/>
    </source>
</evidence>
<keyword evidence="11" id="KW-0460">Magnesium</keyword>
<comment type="function">
    <text evidence="19">Catalyzes the hydrolysis of ATP coupled with the transport of calcium.</text>
</comment>
<dbReference type="InterPro" id="IPR023299">
    <property type="entry name" value="ATPase_P-typ_cyto_dom_N"/>
</dbReference>
<dbReference type="FunFam" id="3.40.1110.10:FF:000011">
    <property type="entry name" value="Calcium-transporting ATPase"/>
    <property type="match status" value="1"/>
</dbReference>
<keyword evidence="6" id="KW-0479">Metal-binding</keyword>
<keyword evidence="14 19" id="KW-1133">Transmembrane helix</keyword>
<dbReference type="SUPFAM" id="SSF81660">
    <property type="entry name" value="Metal cation-transporting ATPase, ATP-binding domain N"/>
    <property type="match status" value="1"/>
</dbReference>
<dbReference type="SUPFAM" id="SSF56784">
    <property type="entry name" value="HAD-like"/>
    <property type="match status" value="1"/>
</dbReference>
<dbReference type="Proteomes" id="UP000008021">
    <property type="component" value="Chromosome 3"/>
</dbReference>
<evidence type="ECO:0000256" key="9">
    <source>
        <dbReference type="ARBA" id="ARBA00022837"/>
    </source>
</evidence>
<dbReference type="Gene3D" id="3.40.50.1440">
    <property type="entry name" value="Tubulin/FtsZ, GTPase domain"/>
    <property type="match status" value="1"/>
</dbReference>
<dbReference type="FunFam" id="1.20.5.170:FF:000026">
    <property type="entry name" value="Calcium-transporting ATPase"/>
    <property type="match status" value="1"/>
</dbReference>
<comment type="subcellular location">
    <subcellularLocation>
        <location evidence="1">Endomembrane system</location>
        <topology evidence="1">Multi-pass membrane protein</topology>
    </subcellularLocation>
    <subcellularLocation>
        <location evidence="19">Membrane</location>
        <topology evidence="19">Multi-pass membrane protein</topology>
    </subcellularLocation>
</comment>
<dbReference type="SUPFAM" id="SSF81665">
    <property type="entry name" value="Calcium ATPase, transmembrane domain M"/>
    <property type="match status" value="1"/>
</dbReference>
<dbReference type="GO" id="GO:0006825">
    <property type="term" value="P:copper ion transport"/>
    <property type="evidence" value="ECO:0007669"/>
    <property type="project" value="UniProtKB-KW"/>
</dbReference>
<dbReference type="GO" id="GO:0005524">
    <property type="term" value="F:ATP binding"/>
    <property type="evidence" value="ECO:0007669"/>
    <property type="project" value="UniProtKB-KW"/>
</dbReference>
<dbReference type="FunFam" id="3.40.50.1000:FF:000144">
    <property type="entry name" value="copper-transporting ATPase 1 isoform X2"/>
    <property type="match status" value="1"/>
</dbReference>
<dbReference type="InterPro" id="IPR036525">
    <property type="entry name" value="Tubulin/FtsZ_GTPase_sf"/>
</dbReference>
<keyword evidence="8" id="KW-0187">Copper transport</keyword>
<feature type="domain" description="Cation-transporting P-type ATPase N-terminal" evidence="20">
    <location>
        <begin position="117"/>
        <end position="191"/>
    </location>
</feature>
<sequence length="1330" mass="145602">MESYLEENFGGVKAKNSSEEALRRWRKLCGVVKNPKRRFRFTANLDKRGEAQAIKHANHEKLRVAVLVSKAALQFIQGLSLRSEYVVPEEVKAAGFQICADELGSIVEGHDSKKLITHGGVTGIADKLATSPADGLSTAEESIKRRQDVYGLNKFTESEVRSFWVFVWEALQDTTLIILAVCAFVSLVVGIAMEGWPKGAHDGLGIVASILLVVFVTATSDYRQSLQFKDLDKEKKKIQVQVTRNGFRQRLSIYDLLPGDVVHLAIGDQVPADGLFISGFSLLINESSLTGESEPVVVNEDNPFLLSGTKVQDGSCKMLITTVGMRTQWGKLMATLSEGGDDETPLQVKLNGVATIIGKIGLFFAVITFIVLSQGLISKKYHEGLLLSWSGDDALEMLEHFAIAVTIVVVAVPEGLPLAVTLSLAFAMKKMMNDKALVRHLAACETMGSATTICSDKTGTLTTNHMTVVKACICGNIKEVNNPKNASDLCSELPETVVKTLLESIFNNTGGEVVIDQDGKYQILGTPTETALLEFALSLGGNFKAKRDETKIVKMEPFNSTKKRMSVVLELPGGGCRAHCKGASEIVLAACDKFMDETGAVVPLDKTTADKLNGIIESFANEALRTLCLGYREMEEGFSVEEQIPLQGYTCIGIVGIKDPVRPGVRESVATCRSAGIMVRMVTGDNINTAKAIARECGILTEDGLAIEGPEFREKSLDELLKLIPKIQVMARSSPLDKHILVKHLRTTFNEVVAVTGDGTNDAPALHEADIGLAMGIAGTEDELLGLADDPDADPVFKNAALDMDVLYRSGETHQHTMIDFTRVYPHTALVWCRLVLECRLRVHGGIICRVPWFFEFIRSGNVTRSVSKSHGRNLFLQSLVEEGQNPSTSNGASNSQKSVEDKDLIDCLENGVNFWTDYSKVQYHPQSLYELHGSWTDFDKFDNYGSAQEVVSDWSQIEEMNERLRFFVEECDHIQGIQFIVDDSGGFSSVAAQFLENIADDYTNTPVLLYCVRDPMTLGSSRMNQRESIMRALHDAVSFSKLSSFCNLMVPIGPPSLSRSYMSPYLYIQDEKPFHASAVCAAAIHSITVPFRLQRTGPSSDLAHSSGNLDIGELLHILSDQGRQNMVTALDVAMPAPSLTDRDAMGNIEMKLHSLTPEISDEDEDPYSVESLVVHGALDRGGQRTSISQVKDSVCSVYEARETKPKFSHLSASLCPLPVPLPFPSIFRGNIGWHGEILSDHAEESQPKGSLDIESIPMAARLRSSSAVLPFIERRSGSLKKHGVARGAIGSLVLRDWGFGREEVEDMGEHLAKLLGPFHPEMDLTSDSD</sequence>
<evidence type="ECO:0000256" key="17">
    <source>
        <dbReference type="ARBA" id="ARBA00023136"/>
    </source>
</evidence>
<reference evidence="21" key="2">
    <citation type="submission" date="2018-05" db="EMBL/GenBank/DDBJ databases">
        <title>OmerRS3 (Oryza meridionalis Reference Sequence Version 3).</title>
        <authorList>
            <person name="Zhang J."/>
            <person name="Kudrna D."/>
            <person name="Lee S."/>
            <person name="Talag J."/>
            <person name="Welchert J."/>
            <person name="Wing R.A."/>
        </authorList>
    </citation>
    <scope>NUCLEOTIDE SEQUENCE [LARGE SCALE GENOMIC DNA]</scope>
    <source>
        <strain evidence="21">cv. OR44</strain>
    </source>
</reference>
<dbReference type="GO" id="GO:0012505">
    <property type="term" value="C:endomembrane system"/>
    <property type="evidence" value="ECO:0007669"/>
    <property type="project" value="UniProtKB-SubCell"/>
</dbReference>
<evidence type="ECO:0000256" key="7">
    <source>
        <dbReference type="ARBA" id="ARBA00022741"/>
    </source>
</evidence>
<dbReference type="Gene3D" id="3.40.1110.10">
    <property type="entry name" value="Calcium-transporting ATPase, cytoplasmic domain N"/>
    <property type="match status" value="1"/>
</dbReference>
<evidence type="ECO:0000256" key="3">
    <source>
        <dbReference type="ARBA" id="ARBA00022448"/>
    </source>
</evidence>
<keyword evidence="3 19" id="KW-0813">Transport</keyword>
<dbReference type="InterPro" id="IPR023298">
    <property type="entry name" value="ATPase_P-typ_TM_dom_sf"/>
</dbReference>
<dbReference type="Pfam" id="PF12515">
    <property type="entry name" value="CaATP_NAI"/>
    <property type="match status" value="1"/>
</dbReference>
<dbReference type="GO" id="GO:0005516">
    <property type="term" value="F:calmodulin binding"/>
    <property type="evidence" value="ECO:0007669"/>
    <property type="project" value="UniProtKB-KW"/>
</dbReference>
<dbReference type="eggNOG" id="KOG2530">
    <property type="taxonomic scope" value="Eukaryota"/>
</dbReference>
<dbReference type="Gene3D" id="3.40.50.1000">
    <property type="entry name" value="HAD superfamily/HAD-like"/>
    <property type="match status" value="1"/>
</dbReference>
<evidence type="ECO:0000313" key="22">
    <source>
        <dbReference type="Proteomes" id="UP000008021"/>
    </source>
</evidence>
<feature type="transmembrane region" description="Helical" evidence="19">
    <location>
        <begin position="176"/>
        <end position="193"/>
    </location>
</feature>
<comment type="similarity">
    <text evidence="2 19">Belongs to the cation transport ATPase (P-type) (TC 3.A.3) family. Type IIB subfamily.</text>
</comment>
<reference evidence="21" key="1">
    <citation type="submission" date="2015-04" db="UniProtKB">
        <authorList>
            <consortium name="EnsemblPlants"/>
        </authorList>
    </citation>
    <scope>IDENTIFICATION</scope>
</reference>
<dbReference type="InterPro" id="IPR036412">
    <property type="entry name" value="HAD-like_sf"/>
</dbReference>
<evidence type="ECO:0000256" key="19">
    <source>
        <dbReference type="RuleBase" id="RU361146"/>
    </source>
</evidence>
<dbReference type="GO" id="GO:0005388">
    <property type="term" value="F:P-type calcium transporter activity"/>
    <property type="evidence" value="ECO:0007669"/>
    <property type="project" value="UniProtKB-EC"/>
</dbReference>
<keyword evidence="17 19" id="KW-0472">Membrane</keyword>
<dbReference type="PANTHER" id="PTHR24093:SF531">
    <property type="entry name" value="CALCIUM-TRANSPORTING ATPASE 10, PLASMA MEMBRANE-TYPE"/>
    <property type="match status" value="1"/>
</dbReference>
<keyword evidence="12" id="KW-0112">Calmodulin-binding</keyword>
<dbReference type="STRING" id="40149.A0A0E0CXS5"/>
<feature type="transmembrane region" description="Helical" evidence="19">
    <location>
        <begin position="356"/>
        <end position="377"/>
    </location>
</feature>
<evidence type="ECO:0000256" key="14">
    <source>
        <dbReference type="ARBA" id="ARBA00022989"/>
    </source>
</evidence>
<dbReference type="EC" id="7.2.2.10" evidence="19"/>
<evidence type="ECO:0000256" key="18">
    <source>
        <dbReference type="ARBA" id="ARBA00048694"/>
    </source>
</evidence>
<dbReference type="FunFam" id="2.70.150.10:FF:000006">
    <property type="entry name" value="Calcium-transporting ATPase"/>
    <property type="match status" value="1"/>
</dbReference>
<evidence type="ECO:0000256" key="4">
    <source>
        <dbReference type="ARBA" id="ARBA00022568"/>
    </source>
</evidence>
<dbReference type="CDD" id="cd06060">
    <property type="entry name" value="misato"/>
    <property type="match status" value="1"/>
</dbReference>
<dbReference type="InterPro" id="IPR023214">
    <property type="entry name" value="HAD_sf"/>
</dbReference>
<dbReference type="PROSITE" id="PS00154">
    <property type="entry name" value="ATPASE_E1_E2"/>
    <property type="match status" value="1"/>
</dbReference>
<dbReference type="GO" id="GO:0005886">
    <property type="term" value="C:plasma membrane"/>
    <property type="evidence" value="ECO:0007669"/>
    <property type="project" value="TreeGrafter"/>
</dbReference>
<dbReference type="Gene3D" id="1.20.5.170">
    <property type="match status" value="1"/>
</dbReference>
<protein>
    <recommendedName>
        <fullName evidence="19">Calcium-transporting ATPase</fullName>
        <ecNumber evidence="19">7.2.2.10</ecNumber>
    </recommendedName>
</protein>
<evidence type="ECO:0000256" key="15">
    <source>
        <dbReference type="ARBA" id="ARBA00023008"/>
    </source>
</evidence>
<dbReference type="Pfam" id="PF14881">
    <property type="entry name" value="Tubulin_3"/>
    <property type="match status" value="1"/>
</dbReference>
<evidence type="ECO:0000256" key="13">
    <source>
        <dbReference type="ARBA" id="ARBA00022967"/>
    </source>
</evidence>
<proteinExistence type="inferred from homology"/>
<evidence type="ECO:0000256" key="6">
    <source>
        <dbReference type="ARBA" id="ARBA00022723"/>
    </source>
</evidence>
<dbReference type="eggNOG" id="KOG0204">
    <property type="taxonomic scope" value="Eukaryota"/>
</dbReference>
<evidence type="ECO:0000256" key="2">
    <source>
        <dbReference type="ARBA" id="ARBA00006124"/>
    </source>
</evidence>
<dbReference type="InterPro" id="IPR008250">
    <property type="entry name" value="ATPase_P-typ_transduc_dom_A_sf"/>
</dbReference>
<comment type="caution">
    <text evidence="19">Lacks conserved residue(s) required for the propagation of feature annotation.</text>
</comment>
<evidence type="ECO:0000256" key="10">
    <source>
        <dbReference type="ARBA" id="ARBA00022840"/>
    </source>
</evidence>
<evidence type="ECO:0000256" key="8">
    <source>
        <dbReference type="ARBA" id="ARBA00022796"/>
    </source>
</evidence>
<keyword evidence="10 19" id="KW-0067">ATP-binding</keyword>
<evidence type="ECO:0000256" key="16">
    <source>
        <dbReference type="ARBA" id="ARBA00023065"/>
    </source>
</evidence>
<dbReference type="Gramene" id="OMERI03G09320.1">
    <property type="protein sequence ID" value="OMERI03G09320.1"/>
    <property type="gene ID" value="OMERI03G09320"/>
</dbReference>
<feature type="transmembrane region" description="Helical" evidence="19">
    <location>
        <begin position="199"/>
        <end position="219"/>
    </location>
</feature>
<keyword evidence="4 19" id="KW-0109">Calcium transport</keyword>
<keyword evidence="5 19" id="KW-0812">Transmembrane</keyword>
<dbReference type="PRINTS" id="PR00119">
    <property type="entry name" value="CATATPASE"/>
</dbReference>
<dbReference type="NCBIfam" id="TIGR01517">
    <property type="entry name" value="ATPase-IIB_Ca"/>
    <property type="match status" value="1"/>
</dbReference>
<comment type="catalytic activity">
    <reaction evidence="18 19">
        <text>Ca(2+)(in) + ATP + H2O = Ca(2+)(out) + ADP + phosphate + H(+)</text>
        <dbReference type="Rhea" id="RHEA:18105"/>
        <dbReference type="ChEBI" id="CHEBI:15377"/>
        <dbReference type="ChEBI" id="CHEBI:15378"/>
        <dbReference type="ChEBI" id="CHEBI:29108"/>
        <dbReference type="ChEBI" id="CHEBI:30616"/>
        <dbReference type="ChEBI" id="CHEBI:43474"/>
        <dbReference type="ChEBI" id="CHEBI:456216"/>
        <dbReference type="EC" id="7.2.2.10"/>
    </reaction>
</comment>
<dbReference type="InterPro" id="IPR001757">
    <property type="entry name" value="P_typ_ATPase"/>
</dbReference>
<accession>A0A0E0CXS5</accession>
<dbReference type="EnsemblPlants" id="OMERI03G09320.1">
    <property type="protein sequence ID" value="OMERI03G09320.1"/>
    <property type="gene ID" value="OMERI03G09320"/>
</dbReference>
<dbReference type="InterPro" id="IPR029209">
    <property type="entry name" value="DML1/Misato_tubulin"/>
</dbReference>
<dbReference type="HOGENOM" id="CLU_259151_0_0_1"/>
<dbReference type="InterPro" id="IPR024750">
    <property type="entry name" value="Ca_ATPase_N_dom"/>
</dbReference>
<dbReference type="InterPro" id="IPR059000">
    <property type="entry name" value="ATPase_P-type_domA"/>
</dbReference>
<dbReference type="SUPFAM" id="SSF52490">
    <property type="entry name" value="Tubulin nucleotide-binding domain-like"/>
    <property type="match status" value="1"/>
</dbReference>
<keyword evidence="7 19" id="KW-0547">Nucleotide-binding</keyword>
<dbReference type="Gene3D" id="1.20.1110.10">
    <property type="entry name" value="Calcium-transporting ATPase, transmembrane domain"/>
    <property type="match status" value="1"/>
</dbReference>
<dbReference type="InterPro" id="IPR018303">
    <property type="entry name" value="ATPase_P-typ_P_site"/>
</dbReference>
<keyword evidence="15" id="KW-0186">Copper</keyword>
<dbReference type="SFLD" id="SFLDG00002">
    <property type="entry name" value="C1.7:_P-type_atpase_like"/>
    <property type="match status" value="1"/>
</dbReference>
<feature type="transmembrane region" description="Helical" evidence="19">
    <location>
        <begin position="397"/>
        <end position="427"/>
    </location>
</feature>
<dbReference type="PRINTS" id="PR00121">
    <property type="entry name" value="NAKATPASE"/>
</dbReference>
<keyword evidence="16 19" id="KW-0406">Ion transport</keyword>
<name>A0A0E0CXS5_9ORYZ</name>
<dbReference type="GO" id="GO:0046872">
    <property type="term" value="F:metal ion binding"/>
    <property type="evidence" value="ECO:0007669"/>
    <property type="project" value="UniProtKB-KW"/>
</dbReference>
<evidence type="ECO:0000259" key="20">
    <source>
        <dbReference type="SMART" id="SM00831"/>
    </source>
</evidence>
<dbReference type="SFLD" id="SFLDS00003">
    <property type="entry name" value="Haloacid_Dehalogenase"/>
    <property type="match status" value="1"/>
</dbReference>
<evidence type="ECO:0000256" key="5">
    <source>
        <dbReference type="ARBA" id="ARBA00022692"/>
    </source>
</evidence>
<keyword evidence="22" id="KW-1185">Reference proteome</keyword>
<dbReference type="InterPro" id="IPR004014">
    <property type="entry name" value="ATPase_P-typ_cation-transptr_N"/>
</dbReference>
<keyword evidence="13" id="KW-1278">Translocase</keyword>
<dbReference type="SFLD" id="SFLDF00027">
    <property type="entry name" value="p-type_atpase"/>
    <property type="match status" value="1"/>
</dbReference>
<dbReference type="InterPro" id="IPR006408">
    <property type="entry name" value="P-type_ATPase_IIB"/>
</dbReference>
<dbReference type="SUPFAM" id="SSF81653">
    <property type="entry name" value="Calcium ATPase, transduction domain A"/>
    <property type="match status" value="1"/>
</dbReference>
<dbReference type="SMART" id="SM00831">
    <property type="entry name" value="Cation_ATPase_N"/>
    <property type="match status" value="1"/>
</dbReference>
<dbReference type="Gene3D" id="2.70.150.10">
    <property type="entry name" value="Calcium-transporting ATPase, cytoplasmic transduction domain A"/>
    <property type="match status" value="1"/>
</dbReference>
<evidence type="ECO:0000256" key="12">
    <source>
        <dbReference type="ARBA" id="ARBA00022860"/>
    </source>
</evidence>
<dbReference type="GO" id="GO:0016887">
    <property type="term" value="F:ATP hydrolysis activity"/>
    <property type="evidence" value="ECO:0007669"/>
    <property type="project" value="InterPro"/>
</dbReference>
<evidence type="ECO:0000256" key="1">
    <source>
        <dbReference type="ARBA" id="ARBA00004127"/>
    </source>
</evidence>
<dbReference type="Pfam" id="PF00122">
    <property type="entry name" value="E1-E2_ATPase"/>
    <property type="match status" value="1"/>
</dbReference>
<keyword evidence="9 19" id="KW-0106">Calcium</keyword>
<dbReference type="Pfam" id="PF13246">
    <property type="entry name" value="Cation_ATPase"/>
    <property type="match status" value="1"/>
</dbReference>
<organism evidence="21">
    <name type="scientific">Oryza meridionalis</name>
    <dbReference type="NCBI Taxonomy" id="40149"/>
    <lineage>
        <taxon>Eukaryota</taxon>
        <taxon>Viridiplantae</taxon>
        <taxon>Streptophyta</taxon>
        <taxon>Embryophyta</taxon>
        <taxon>Tracheophyta</taxon>
        <taxon>Spermatophyta</taxon>
        <taxon>Magnoliopsida</taxon>
        <taxon>Liliopsida</taxon>
        <taxon>Poales</taxon>
        <taxon>Poaceae</taxon>
        <taxon>BOP clade</taxon>
        <taxon>Oryzoideae</taxon>
        <taxon>Oryzeae</taxon>
        <taxon>Oryzinae</taxon>
        <taxon>Oryza</taxon>
    </lineage>
</organism>
<evidence type="ECO:0000313" key="21">
    <source>
        <dbReference type="EnsemblPlants" id="OMERI03G09320.1"/>
    </source>
</evidence>